<keyword evidence="2" id="KW-1003">Cell membrane</keyword>
<evidence type="ECO:0000256" key="5">
    <source>
        <dbReference type="ARBA" id="ARBA00023136"/>
    </source>
</evidence>
<feature type="transmembrane region" description="Helical" evidence="6">
    <location>
        <begin position="45"/>
        <end position="64"/>
    </location>
</feature>
<evidence type="ECO:0000313" key="7">
    <source>
        <dbReference type="EMBL" id="SUZ94754.1"/>
    </source>
</evidence>
<comment type="subcellular location">
    <subcellularLocation>
        <location evidence="1">Cell membrane</location>
        <topology evidence="1">Multi-pass membrane protein</topology>
    </subcellularLocation>
</comment>
<keyword evidence="3 6" id="KW-0812">Transmembrane</keyword>
<dbReference type="PANTHER" id="PTHR30294">
    <property type="entry name" value="MEMBRANE COMPONENT OF ABC TRANSPORTER YHHJ-RELATED"/>
    <property type="match status" value="1"/>
</dbReference>
<feature type="transmembrane region" description="Helical" evidence="6">
    <location>
        <begin position="157"/>
        <end position="177"/>
    </location>
</feature>
<feature type="transmembrane region" description="Helical" evidence="6">
    <location>
        <begin position="5"/>
        <end position="25"/>
    </location>
</feature>
<evidence type="ECO:0000256" key="2">
    <source>
        <dbReference type="ARBA" id="ARBA00022475"/>
    </source>
</evidence>
<evidence type="ECO:0000256" key="6">
    <source>
        <dbReference type="SAM" id="Phobius"/>
    </source>
</evidence>
<keyword evidence="4 6" id="KW-1133">Transmembrane helix</keyword>
<evidence type="ECO:0008006" key="8">
    <source>
        <dbReference type="Google" id="ProtNLM"/>
    </source>
</evidence>
<organism evidence="7">
    <name type="scientific">marine metagenome</name>
    <dbReference type="NCBI Taxonomy" id="408172"/>
    <lineage>
        <taxon>unclassified sequences</taxon>
        <taxon>metagenomes</taxon>
        <taxon>ecological metagenomes</taxon>
    </lineage>
</organism>
<feature type="transmembrane region" description="Helical" evidence="6">
    <location>
        <begin position="100"/>
        <end position="120"/>
    </location>
</feature>
<proteinExistence type="predicted"/>
<accession>A0A381RU60</accession>
<sequence>VIIGLFALLFGYFYSAILSFFLRQSLQVGQFGFAGPTTINVNQDLIRPLMINATVIILFVLPMVTMRSYSEEKRSGTIELLLTSPVSDWHIILGKFAGAMALYGMMLAATLFHIGFLFLYGEPEWMPVAISYLGLLLLGGCFVSVGLLISSMTSNQAVSGMATFAVFLLLWVINWMADSTGPVTREVLTYLSITGHFEDFSRGVLDTKHIVYYLSFIAFGLFLTAKSVDSERWRN</sequence>
<name>A0A381RU60_9ZZZZ</name>
<evidence type="ECO:0000256" key="1">
    <source>
        <dbReference type="ARBA" id="ARBA00004651"/>
    </source>
</evidence>
<feature type="non-terminal residue" evidence="7">
    <location>
        <position position="1"/>
    </location>
</feature>
<dbReference type="PANTHER" id="PTHR30294:SF29">
    <property type="entry name" value="MULTIDRUG ABC TRANSPORTER PERMEASE YBHS-RELATED"/>
    <property type="match status" value="1"/>
</dbReference>
<feature type="transmembrane region" description="Helical" evidence="6">
    <location>
        <begin position="126"/>
        <end position="150"/>
    </location>
</feature>
<dbReference type="Pfam" id="PF12679">
    <property type="entry name" value="ABC2_membrane_2"/>
    <property type="match status" value="1"/>
</dbReference>
<dbReference type="AlphaFoldDB" id="A0A381RU60"/>
<gene>
    <name evidence="7" type="ORF">METZ01_LOCUS47608</name>
</gene>
<reference evidence="7" key="1">
    <citation type="submission" date="2018-05" db="EMBL/GenBank/DDBJ databases">
        <authorList>
            <person name="Lanie J.A."/>
            <person name="Ng W.-L."/>
            <person name="Kazmierczak K.M."/>
            <person name="Andrzejewski T.M."/>
            <person name="Davidsen T.M."/>
            <person name="Wayne K.J."/>
            <person name="Tettelin H."/>
            <person name="Glass J.I."/>
            <person name="Rusch D."/>
            <person name="Podicherti R."/>
            <person name="Tsui H.-C.T."/>
            <person name="Winkler M.E."/>
        </authorList>
    </citation>
    <scope>NUCLEOTIDE SEQUENCE</scope>
</reference>
<dbReference type="GO" id="GO:0005886">
    <property type="term" value="C:plasma membrane"/>
    <property type="evidence" value="ECO:0007669"/>
    <property type="project" value="UniProtKB-SubCell"/>
</dbReference>
<dbReference type="GO" id="GO:0140359">
    <property type="term" value="F:ABC-type transporter activity"/>
    <property type="evidence" value="ECO:0007669"/>
    <property type="project" value="InterPro"/>
</dbReference>
<dbReference type="EMBL" id="UINC01002263">
    <property type="protein sequence ID" value="SUZ94754.1"/>
    <property type="molecule type" value="Genomic_DNA"/>
</dbReference>
<protein>
    <recommendedName>
        <fullName evidence="8">ABC-2 type transporter domain-containing protein</fullName>
    </recommendedName>
</protein>
<evidence type="ECO:0000256" key="3">
    <source>
        <dbReference type="ARBA" id="ARBA00022692"/>
    </source>
</evidence>
<keyword evidence="5 6" id="KW-0472">Membrane</keyword>
<dbReference type="InterPro" id="IPR051449">
    <property type="entry name" value="ABC-2_transporter_component"/>
</dbReference>
<evidence type="ECO:0000256" key="4">
    <source>
        <dbReference type="ARBA" id="ARBA00022989"/>
    </source>
</evidence>
<feature type="transmembrane region" description="Helical" evidence="6">
    <location>
        <begin position="210"/>
        <end position="228"/>
    </location>
</feature>